<accession>X0W5Z2</accession>
<reference evidence="1" key="1">
    <citation type="journal article" date="2014" name="Front. Microbiol.">
        <title>High frequency of phylogenetically diverse reductive dehalogenase-homologous genes in deep subseafloor sedimentary metagenomes.</title>
        <authorList>
            <person name="Kawai M."/>
            <person name="Futagami T."/>
            <person name="Toyoda A."/>
            <person name="Takaki Y."/>
            <person name="Nishi S."/>
            <person name="Hori S."/>
            <person name="Arai W."/>
            <person name="Tsubouchi T."/>
            <person name="Morono Y."/>
            <person name="Uchiyama I."/>
            <person name="Ito T."/>
            <person name="Fujiyama A."/>
            <person name="Inagaki F."/>
            <person name="Takami H."/>
        </authorList>
    </citation>
    <scope>NUCLEOTIDE SEQUENCE</scope>
    <source>
        <strain evidence="1">Expedition CK06-06</strain>
    </source>
</reference>
<proteinExistence type="predicted"/>
<protein>
    <submittedName>
        <fullName evidence="1">Uncharacterized protein</fullName>
    </submittedName>
</protein>
<name>X0W5Z2_9ZZZZ</name>
<sequence length="113" mass="12308">MNDIYLKIYNTYTGSYIGMLNASKVQSMVKNNYSASVEQTTILIELDGETSGFTAILLVDNVVSGGSIWPTEAEGTEMFLKMLAKAQRTAIHGSNTLVDFYPPQGVTVSSWTA</sequence>
<evidence type="ECO:0000313" key="1">
    <source>
        <dbReference type="EMBL" id="GAG20018.1"/>
    </source>
</evidence>
<dbReference type="EMBL" id="BARS01038211">
    <property type="protein sequence ID" value="GAG20018.1"/>
    <property type="molecule type" value="Genomic_DNA"/>
</dbReference>
<dbReference type="AlphaFoldDB" id="X0W5Z2"/>
<organism evidence="1">
    <name type="scientific">marine sediment metagenome</name>
    <dbReference type="NCBI Taxonomy" id="412755"/>
    <lineage>
        <taxon>unclassified sequences</taxon>
        <taxon>metagenomes</taxon>
        <taxon>ecological metagenomes</taxon>
    </lineage>
</organism>
<gene>
    <name evidence="1" type="ORF">S01H1_58489</name>
</gene>
<comment type="caution">
    <text evidence="1">The sequence shown here is derived from an EMBL/GenBank/DDBJ whole genome shotgun (WGS) entry which is preliminary data.</text>
</comment>